<evidence type="ECO:0000313" key="1">
    <source>
        <dbReference type="EMBL" id="GAA4464148.1"/>
    </source>
</evidence>
<protein>
    <recommendedName>
        <fullName evidence="3">Phosphoglycerate kinase</fullName>
    </recommendedName>
</protein>
<gene>
    <name evidence="1" type="ORF">GCM10023156_50330</name>
</gene>
<accession>A0ABP8NDQ8</accession>
<dbReference type="EMBL" id="BAABGA010000067">
    <property type="protein sequence ID" value="GAA4464148.1"/>
    <property type="molecule type" value="Genomic_DNA"/>
</dbReference>
<organism evidence="1 2">
    <name type="scientific">Novipirellula rosea</name>
    <dbReference type="NCBI Taxonomy" id="1031540"/>
    <lineage>
        <taxon>Bacteria</taxon>
        <taxon>Pseudomonadati</taxon>
        <taxon>Planctomycetota</taxon>
        <taxon>Planctomycetia</taxon>
        <taxon>Pirellulales</taxon>
        <taxon>Pirellulaceae</taxon>
        <taxon>Novipirellula</taxon>
    </lineage>
</organism>
<comment type="caution">
    <text evidence="1">The sequence shown here is derived from an EMBL/GenBank/DDBJ whole genome shotgun (WGS) entry which is preliminary data.</text>
</comment>
<evidence type="ECO:0008006" key="3">
    <source>
        <dbReference type="Google" id="ProtNLM"/>
    </source>
</evidence>
<reference evidence="2" key="1">
    <citation type="journal article" date="2019" name="Int. J. Syst. Evol. Microbiol.">
        <title>The Global Catalogue of Microorganisms (GCM) 10K type strain sequencing project: providing services to taxonomists for standard genome sequencing and annotation.</title>
        <authorList>
            <consortium name="The Broad Institute Genomics Platform"/>
            <consortium name="The Broad Institute Genome Sequencing Center for Infectious Disease"/>
            <person name="Wu L."/>
            <person name="Ma J."/>
        </authorList>
    </citation>
    <scope>NUCLEOTIDE SEQUENCE [LARGE SCALE GENOMIC DNA]</scope>
    <source>
        <strain evidence="2">JCM 17759</strain>
    </source>
</reference>
<sequence>MGLDMYAMATKEQLDDVVDFKAEDSQEFYYWRKHPNLHGWMEQLYYNKGGTQDFNCVPVALNLSDLDRLESDIKSYQLPATEGFFFGQTQGDEQAGDLELVAKARDIIGQGYTVFYDSWW</sequence>
<proteinExistence type="predicted"/>
<evidence type="ECO:0000313" key="2">
    <source>
        <dbReference type="Proteomes" id="UP001500840"/>
    </source>
</evidence>
<keyword evidence="2" id="KW-1185">Reference proteome</keyword>
<dbReference type="Proteomes" id="UP001500840">
    <property type="component" value="Unassembled WGS sequence"/>
</dbReference>
<name>A0ABP8NDQ8_9BACT</name>
<dbReference type="RefSeq" id="WP_345326584.1">
    <property type="nucleotide sequence ID" value="NZ_BAABGA010000067.1"/>
</dbReference>